<dbReference type="NCBIfam" id="TIGR02378">
    <property type="entry name" value="nirD_assim_sml"/>
    <property type="match status" value="1"/>
</dbReference>
<dbReference type="Pfam" id="PF00355">
    <property type="entry name" value="Rieske"/>
    <property type="match status" value="1"/>
</dbReference>
<dbReference type="PANTHER" id="PTHR21496">
    <property type="entry name" value="FERREDOXIN-RELATED"/>
    <property type="match status" value="1"/>
</dbReference>
<dbReference type="EMBL" id="JBHSAP010000007">
    <property type="protein sequence ID" value="MFC4075904.1"/>
    <property type="molecule type" value="Genomic_DNA"/>
</dbReference>
<evidence type="ECO:0000256" key="5">
    <source>
        <dbReference type="ARBA" id="ARBA00023014"/>
    </source>
</evidence>
<evidence type="ECO:0000313" key="9">
    <source>
        <dbReference type="Proteomes" id="UP001595843"/>
    </source>
</evidence>
<evidence type="ECO:0000256" key="2">
    <source>
        <dbReference type="ARBA" id="ARBA00022723"/>
    </source>
</evidence>
<evidence type="ECO:0000256" key="3">
    <source>
        <dbReference type="ARBA" id="ARBA00023002"/>
    </source>
</evidence>
<dbReference type="InterPro" id="IPR017941">
    <property type="entry name" value="Rieske_2Fe-2S"/>
</dbReference>
<keyword evidence="4" id="KW-0408">Iron</keyword>
<dbReference type="PROSITE" id="PS51296">
    <property type="entry name" value="RIESKE"/>
    <property type="match status" value="1"/>
</dbReference>
<feature type="domain" description="Rieske" evidence="7">
    <location>
        <begin position="6"/>
        <end position="101"/>
    </location>
</feature>
<keyword evidence="9" id="KW-1185">Reference proteome</keyword>
<keyword evidence="2" id="KW-0479">Metal-binding</keyword>
<keyword evidence="6" id="KW-0534">Nitrate assimilation</keyword>
<dbReference type="CDD" id="cd03530">
    <property type="entry name" value="Rieske_NirD_small_Bacillus"/>
    <property type="match status" value="1"/>
</dbReference>
<protein>
    <submittedName>
        <fullName evidence="8">Nitrite reductase small subunit NirD</fullName>
    </submittedName>
</protein>
<evidence type="ECO:0000259" key="7">
    <source>
        <dbReference type="PROSITE" id="PS51296"/>
    </source>
</evidence>
<evidence type="ECO:0000256" key="6">
    <source>
        <dbReference type="ARBA" id="ARBA00023063"/>
    </source>
</evidence>
<keyword evidence="5" id="KW-0411">Iron-sulfur</keyword>
<dbReference type="SUPFAM" id="SSF50022">
    <property type="entry name" value="ISP domain"/>
    <property type="match status" value="1"/>
</dbReference>
<evidence type="ECO:0000313" key="8">
    <source>
        <dbReference type="EMBL" id="MFC4075904.1"/>
    </source>
</evidence>
<proteinExistence type="predicted"/>
<dbReference type="Proteomes" id="UP001595843">
    <property type="component" value="Unassembled WGS sequence"/>
</dbReference>
<evidence type="ECO:0000256" key="1">
    <source>
        <dbReference type="ARBA" id="ARBA00022714"/>
    </source>
</evidence>
<organism evidence="8 9">
    <name type="scientific">Salinithrix halophila</name>
    <dbReference type="NCBI Taxonomy" id="1485204"/>
    <lineage>
        <taxon>Bacteria</taxon>
        <taxon>Bacillati</taxon>
        <taxon>Bacillota</taxon>
        <taxon>Bacilli</taxon>
        <taxon>Bacillales</taxon>
        <taxon>Thermoactinomycetaceae</taxon>
        <taxon>Salinithrix</taxon>
    </lineage>
</organism>
<dbReference type="InterPro" id="IPR036922">
    <property type="entry name" value="Rieske_2Fe-2S_sf"/>
</dbReference>
<evidence type="ECO:0000256" key="4">
    <source>
        <dbReference type="ARBA" id="ARBA00023004"/>
    </source>
</evidence>
<reference evidence="9" key="1">
    <citation type="journal article" date="2019" name="Int. J. Syst. Evol. Microbiol.">
        <title>The Global Catalogue of Microorganisms (GCM) 10K type strain sequencing project: providing services to taxonomists for standard genome sequencing and annotation.</title>
        <authorList>
            <consortium name="The Broad Institute Genomics Platform"/>
            <consortium name="The Broad Institute Genome Sequencing Center for Infectious Disease"/>
            <person name="Wu L."/>
            <person name="Ma J."/>
        </authorList>
    </citation>
    <scope>NUCLEOTIDE SEQUENCE [LARGE SCALE GENOMIC DNA]</scope>
    <source>
        <strain evidence="9">IBRC-M 10813</strain>
    </source>
</reference>
<dbReference type="RefSeq" id="WP_380702257.1">
    <property type="nucleotide sequence ID" value="NZ_JBHSAP010000007.1"/>
</dbReference>
<keyword evidence="1" id="KW-0001">2Fe-2S</keyword>
<keyword evidence="3" id="KW-0560">Oxidoreductase</keyword>
<dbReference type="InterPro" id="IPR012748">
    <property type="entry name" value="Rieske-like_NirD"/>
</dbReference>
<sequence>MKVKKVSIGHMKDFPVQAGKKVHVNGVEIAVFRLLNGDIRAVENRCPHRGGPLSEGMVSGDFVFCPLHEYKVDLCDGQVQEPDAGCVRTYPVEVEGDEVKICLVEEKVGV</sequence>
<dbReference type="PANTHER" id="PTHR21496:SF23">
    <property type="entry name" value="3-PHENYLPROPIONATE_CINNAMIC ACID DIOXYGENASE FERREDOXIN SUBUNIT"/>
    <property type="match status" value="1"/>
</dbReference>
<gene>
    <name evidence="8" type="primary">nirD</name>
    <name evidence="8" type="ORF">ACFOUO_03685</name>
</gene>
<comment type="caution">
    <text evidence="8">The sequence shown here is derived from an EMBL/GenBank/DDBJ whole genome shotgun (WGS) entry which is preliminary data.</text>
</comment>
<accession>A0ABV8JBF8</accession>
<name>A0ABV8JBF8_9BACL</name>
<dbReference type="Gene3D" id="2.102.10.10">
    <property type="entry name" value="Rieske [2Fe-2S] iron-sulphur domain"/>
    <property type="match status" value="1"/>
</dbReference>